<dbReference type="RefSeq" id="WP_217064473.1">
    <property type="nucleotide sequence ID" value="NZ_JAHQCS010000037.1"/>
</dbReference>
<organism evidence="10 11">
    <name type="scientific">Evansella tamaricis</name>
    <dbReference type="NCBI Taxonomy" id="2069301"/>
    <lineage>
        <taxon>Bacteria</taxon>
        <taxon>Bacillati</taxon>
        <taxon>Bacillota</taxon>
        <taxon>Bacilli</taxon>
        <taxon>Bacillales</taxon>
        <taxon>Bacillaceae</taxon>
        <taxon>Evansella</taxon>
    </lineage>
</organism>
<evidence type="ECO:0000313" key="10">
    <source>
        <dbReference type="EMBL" id="MBU9710580.1"/>
    </source>
</evidence>
<evidence type="ECO:0000313" key="11">
    <source>
        <dbReference type="Proteomes" id="UP000784880"/>
    </source>
</evidence>
<evidence type="ECO:0000256" key="3">
    <source>
        <dbReference type="ARBA" id="ARBA00022525"/>
    </source>
</evidence>
<feature type="compositionally biased region" description="Basic and acidic residues" evidence="6">
    <location>
        <begin position="823"/>
        <end position="859"/>
    </location>
</feature>
<keyword evidence="7" id="KW-1133">Transmembrane helix</keyword>
<dbReference type="NCBIfam" id="TIGR01167">
    <property type="entry name" value="LPXTG_anchor"/>
    <property type="match status" value="1"/>
</dbReference>
<accession>A0ABS6JAX5</accession>
<dbReference type="Proteomes" id="UP000784880">
    <property type="component" value="Unassembled WGS sequence"/>
</dbReference>
<keyword evidence="2" id="KW-0134">Cell wall</keyword>
<evidence type="ECO:0000256" key="6">
    <source>
        <dbReference type="SAM" id="MobiDB-lite"/>
    </source>
</evidence>
<feature type="domain" description="Gram-positive cocci surface proteins LPxTG" evidence="8">
    <location>
        <begin position="851"/>
        <end position="891"/>
    </location>
</feature>
<dbReference type="EMBL" id="JAHQCS010000037">
    <property type="protein sequence ID" value="MBU9710580.1"/>
    <property type="molecule type" value="Genomic_DNA"/>
</dbReference>
<keyword evidence="7" id="KW-0812">Transmembrane</keyword>
<reference evidence="10 11" key="1">
    <citation type="submission" date="2021-06" db="EMBL/GenBank/DDBJ databases">
        <title>Bacillus sp. RD4P76, an endophyte from a halophyte.</title>
        <authorList>
            <person name="Sun J.-Q."/>
        </authorList>
    </citation>
    <scope>NUCLEOTIDE SEQUENCE [LARGE SCALE GENOMIC DNA]</scope>
    <source>
        <strain evidence="10 11">CGMCC 1.15917</strain>
    </source>
</reference>
<evidence type="ECO:0000256" key="1">
    <source>
        <dbReference type="ARBA" id="ARBA00004168"/>
    </source>
</evidence>
<feature type="transmembrane region" description="Helical" evidence="7">
    <location>
        <begin position="865"/>
        <end position="886"/>
    </location>
</feature>
<sequence>MQKKFWQKTIVIFLSLILVFIPGVSSLEIASASGDGTEENPIQIATPEELNEIRDDDPGKFYVLTSDIDLSGDPWNDGEGWEPIGTSSDPFTGNLDGQGHIISGLTINRPSTNYIGLFGSTTESNVSNLTLYVEEIEGRHHVAGLIGHADSTTLNNVHVVGDILSDGNTGLLAGTSTEETIITDSSASGSIEVDSDDEYAGGLIGYADQTEIFDSTAAVDIDAFEYVGGLIGYLEEGSVQHSFALGKIESDDHYAGGLIGKVVDSNITSSYAEGDVTGRNYTGGLVGEVIESEITDSFAKGDVSGRDETGGLVGLAEDSDITNSYAHGNVSGREQVGGLVGDAEDMNIINSHSTGHIEGDDEEIGGLVGSGNNIEIRGSYSTGEIKGEERVGGLIGYSRNTLIIDSYAVGNVDAIKRGGGLAGYLLNDSNIKTSFASGDVSVQQDKAGGLVGYLRESTVYDSYATGDISAEDETGGLIGNLYSSEVENTYATGLVTGENQNIGGLIGAKEDSDISSSYWNETVNSDSPFDNDYGSGKTEGELQEKDTFENWDFDDIWAIHEGNDYPKLQALASNDLTSITVNTFFINHNKEVAVPGDTVSLMVDANYLFGDTQNVTELTTFQENDEDIISFIEISNLYGDVYMADFQVNGLGNAEITVAFEGFEETVAFPVKNYHTAIPSGEASQFVPGETLWVENTTTFIKTPDEAMDYGYEGGEITATVLKDGDIPEHGGYVLSGDVIDFEVFLYGDSPYNFTLTMGYDPEHDDADIYYFNERLTQWEPLDSMIDETNNTLTVSVPSFSIYGVFAKEQTDPPKDDEEKDEEKEKLDDEETGEKVREKDPGEDSDEEPAKDTKGDKLPDTATNAYNLLMIGLFFIIVGLTTLFFYQRKKRVTE</sequence>
<evidence type="ECO:0000256" key="7">
    <source>
        <dbReference type="SAM" id="Phobius"/>
    </source>
</evidence>
<keyword evidence="3" id="KW-0964">Secreted</keyword>
<proteinExistence type="predicted"/>
<feature type="domain" description="GLUG" evidence="9">
    <location>
        <begin position="309"/>
        <end position="331"/>
    </location>
</feature>
<dbReference type="InterPro" id="IPR019931">
    <property type="entry name" value="LPXTG_anchor"/>
</dbReference>
<gene>
    <name evidence="10" type="ORF">KS419_02335</name>
</gene>
<keyword evidence="5" id="KW-0572">Peptidoglycan-anchor</keyword>
<comment type="caution">
    <text evidence="10">The sequence shown here is derived from an EMBL/GenBank/DDBJ whole genome shotgun (WGS) entry which is preliminary data.</text>
</comment>
<evidence type="ECO:0000259" key="9">
    <source>
        <dbReference type="Pfam" id="PF07581"/>
    </source>
</evidence>
<evidence type="ECO:0000259" key="8">
    <source>
        <dbReference type="Pfam" id="PF00746"/>
    </source>
</evidence>
<evidence type="ECO:0000256" key="2">
    <source>
        <dbReference type="ARBA" id="ARBA00022512"/>
    </source>
</evidence>
<name>A0ABS6JAX5_9BACI</name>
<comment type="subcellular location">
    <subcellularLocation>
        <location evidence="1">Secreted</location>
        <location evidence="1">Cell wall</location>
        <topology evidence="1">Peptidoglycan-anchor</topology>
    </subcellularLocation>
</comment>
<keyword evidence="7" id="KW-0472">Membrane</keyword>
<feature type="domain" description="GLUG" evidence="9">
    <location>
        <begin position="253"/>
        <end position="277"/>
    </location>
</feature>
<dbReference type="Pfam" id="PF00746">
    <property type="entry name" value="Gram_pos_anchor"/>
    <property type="match status" value="1"/>
</dbReference>
<dbReference type="Pfam" id="PF07581">
    <property type="entry name" value="Glug"/>
    <property type="match status" value="2"/>
</dbReference>
<keyword evidence="4" id="KW-0732">Signal</keyword>
<evidence type="ECO:0000256" key="5">
    <source>
        <dbReference type="ARBA" id="ARBA00023088"/>
    </source>
</evidence>
<feature type="region of interest" description="Disordered" evidence="6">
    <location>
        <begin position="808"/>
        <end position="859"/>
    </location>
</feature>
<protein>
    <submittedName>
        <fullName evidence="10">LPXTG cell wall anchor domain-containing protein</fullName>
    </submittedName>
</protein>
<keyword evidence="11" id="KW-1185">Reference proteome</keyword>
<evidence type="ECO:0000256" key="4">
    <source>
        <dbReference type="ARBA" id="ARBA00022729"/>
    </source>
</evidence>
<dbReference type="InterPro" id="IPR011493">
    <property type="entry name" value="GLUG"/>
</dbReference>